<keyword evidence="1" id="KW-0812">Transmembrane</keyword>
<dbReference type="RefSeq" id="WP_307154410.1">
    <property type="nucleotide sequence ID" value="NZ_JAUSUK010000002.1"/>
</dbReference>
<organism evidence="2 3">
    <name type="scientific">Rhodopseudomonas julia</name>
    <dbReference type="NCBI Taxonomy" id="200617"/>
    <lineage>
        <taxon>Bacteria</taxon>
        <taxon>Pseudomonadati</taxon>
        <taxon>Pseudomonadota</taxon>
        <taxon>Alphaproteobacteria</taxon>
        <taxon>Hyphomicrobiales</taxon>
        <taxon>Nitrobacteraceae</taxon>
        <taxon>Rhodopseudomonas</taxon>
    </lineage>
</organism>
<proteinExistence type="predicted"/>
<keyword evidence="3" id="KW-1185">Reference proteome</keyword>
<comment type="caution">
    <text evidence="2">The sequence shown here is derived from an EMBL/GenBank/DDBJ whole genome shotgun (WGS) entry which is preliminary data.</text>
</comment>
<feature type="transmembrane region" description="Helical" evidence="1">
    <location>
        <begin position="48"/>
        <end position="68"/>
    </location>
</feature>
<dbReference type="EMBL" id="JAUSUK010000002">
    <property type="protein sequence ID" value="MDQ0326207.1"/>
    <property type="molecule type" value="Genomic_DNA"/>
</dbReference>
<evidence type="ECO:0000313" key="2">
    <source>
        <dbReference type="EMBL" id="MDQ0326207.1"/>
    </source>
</evidence>
<keyword evidence="1" id="KW-0472">Membrane</keyword>
<feature type="transmembrane region" description="Helical" evidence="1">
    <location>
        <begin position="80"/>
        <end position="99"/>
    </location>
</feature>
<evidence type="ECO:0000256" key="1">
    <source>
        <dbReference type="SAM" id="Phobius"/>
    </source>
</evidence>
<feature type="transmembrane region" description="Helical" evidence="1">
    <location>
        <begin position="6"/>
        <end position="27"/>
    </location>
</feature>
<reference evidence="2 3" key="1">
    <citation type="submission" date="2023-07" db="EMBL/GenBank/DDBJ databases">
        <title>Genomic Encyclopedia of Type Strains, Phase IV (KMG-IV): sequencing the most valuable type-strain genomes for metagenomic binning, comparative biology and taxonomic classification.</title>
        <authorList>
            <person name="Goeker M."/>
        </authorList>
    </citation>
    <scope>NUCLEOTIDE SEQUENCE [LARGE SCALE GENOMIC DNA]</scope>
    <source>
        <strain evidence="2 3">DSM 11549</strain>
    </source>
</reference>
<gene>
    <name evidence="2" type="ORF">J2R99_002076</name>
</gene>
<protein>
    <submittedName>
        <fullName evidence="2">Membrane protein</fullName>
    </submittedName>
</protein>
<name>A0ABU0C7J8_9BRAD</name>
<feature type="transmembrane region" description="Helical" evidence="1">
    <location>
        <begin position="120"/>
        <end position="140"/>
    </location>
</feature>
<evidence type="ECO:0000313" key="3">
    <source>
        <dbReference type="Proteomes" id="UP001230253"/>
    </source>
</evidence>
<keyword evidence="1" id="KW-1133">Transmembrane helix</keyword>
<accession>A0ABU0C7J8</accession>
<dbReference type="Proteomes" id="UP001230253">
    <property type="component" value="Unassembled WGS sequence"/>
</dbReference>
<sequence>MYEILRMAHLIMMAMVTGMAVSHYVMLRASAGREGEGGRALALARRTLGNFTTMVLAFVWLTGVLLLWSHYGMTEREVSAWFYVKILFVVVLTVAHIAQRVTAGGMRGITVEGRRIIERYVSIVWLAALLSICFAVISFTPSQ</sequence>